<protein>
    <submittedName>
        <fullName evidence="2">Uncharacterized protein</fullName>
    </submittedName>
</protein>
<evidence type="ECO:0000313" key="2">
    <source>
        <dbReference type="EMBL" id="RRT46147.1"/>
    </source>
</evidence>
<dbReference type="EMBL" id="AMZH03015386">
    <property type="protein sequence ID" value="RRT46147.1"/>
    <property type="molecule type" value="Genomic_DNA"/>
</dbReference>
<feature type="non-terminal residue" evidence="2">
    <location>
        <position position="1"/>
    </location>
</feature>
<name>A0A426Y2X1_ENSVE</name>
<feature type="compositionally biased region" description="Polar residues" evidence="1">
    <location>
        <begin position="91"/>
        <end position="101"/>
    </location>
</feature>
<sequence>HFHDLNAETIRCTTIPNVLANIEQAKDKQSRQSESPLTPSRQHLTSDVHFYSGDWEELPSVLSVVRVDGSELARGASLSFSEDDYMDACSSQEGSVIAQETSSRRSRKLSGSRAWERASETDPGDGGYDVILVTEILHSVTSLRKLYTLMTKVS</sequence>
<comment type="caution">
    <text evidence="2">The sequence shown here is derived from an EMBL/GenBank/DDBJ whole genome shotgun (WGS) entry which is preliminary data.</text>
</comment>
<dbReference type="AlphaFoldDB" id="A0A426Y2X1"/>
<proteinExistence type="predicted"/>
<dbReference type="Proteomes" id="UP000287651">
    <property type="component" value="Unassembled WGS sequence"/>
</dbReference>
<evidence type="ECO:0000313" key="3">
    <source>
        <dbReference type="Proteomes" id="UP000287651"/>
    </source>
</evidence>
<accession>A0A426Y2X1</accession>
<organism evidence="2 3">
    <name type="scientific">Ensete ventricosum</name>
    <name type="common">Abyssinian banana</name>
    <name type="synonym">Musa ensete</name>
    <dbReference type="NCBI Taxonomy" id="4639"/>
    <lineage>
        <taxon>Eukaryota</taxon>
        <taxon>Viridiplantae</taxon>
        <taxon>Streptophyta</taxon>
        <taxon>Embryophyta</taxon>
        <taxon>Tracheophyta</taxon>
        <taxon>Spermatophyta</taxon>
        <taxon>Magnoliopsida</taxon>
        <taxon>Liliopsida</taxon>
        <taxon>Zingiberales</taxon>
        <taxon>Musaceae</taxon>
        <taxon>Ensete</taxon>
    </lineage>
</organism>
<gene>
    <name evidence="2" type="ORF">B296_00036115</name>
</gene>
<reference evidence="2 3" key="1">
    <citation type="journal article" date="2014" name="Agronomy (Basel)">
        <title>A Draft Genome Sequence for Ensete ventricosum, the Drought-Tolerant Tree Against Hunger.</title>
        <authorList>
            <person name="Harrison J."/>
            <person name="Moore K.A."/>
            <person name="Paszkiewicz K."/>
            <person name="Jones T."/>
            <person name="Grant M."/>
            <person name="Ambacheew D."/>
            <person name="Muzemil S."/>
            <person name="Studholme D.J."/>
        </authorList>
    </citation>
    <scope>NUCLEOTIDE SEQUENCE [LARGE SCALE GENOMIC DNA]</scope>
</reference>
<feature type="region of interest" description="Disordered" evidence="1">
    <location>
        <begin position="91"/>
        <end position="123"/>
    </location>
</feature>
<evidence type="ECO:0000256" key="1">
    <source>
        <dbReference type="SAM" id="MobiDB-lite"/>
    </source>
</evidence>